<dbReference type="EMBL" id="KI913129">
    <property type="protein sequence ID" value="ETV78987.1"/>
    <property type="molecule type" value="Genomic_DNA"/>
</dbReference>
<evidence type="ECO:0000256" key="2">
    <source>
        <dbReference type="ARBA" id="ARBA00022723"/>
    </source>
</evidence>
<dbReference type="GO" id="GO:0046872">
    <property type="term" value="F:metal ion binding"/>
    <property type="evidence" value="ECO:0007669"/>
    <property type="project" value="UniProtKB-KW"/>
</dbReference>
<dbReference type="RefSeq" id="XP_009831706.1">
    <property type="nucleotide sequence ID" value="XM_009833404.1"/>
</dbReference>
<dbReference type="VEuPathDB" id="FungiDB:H257_07775"/>
<reference evidence="4" key="1">
    <citation type="submission" date="2013-12" db="EMBL/GenBank/DDBJ databases">
        <title>The Genome Sequence of Aphanomyces astaci APO3.</title>
        <authorList>
            <consortium name="The Broad Institute Genomics Platform"/>
            <person name="Russ C."/>
            <person name="Tyler B."/>
            <person name="van West P."/>
            <person name="Dieguez-Uribeondo J."/>
            <person name="Young S.K."/>
            <person name="Zeng Q."/>
            <person name="Gargeya S."/>
            <person name="Fitzgerald M."/>
            <person name="Abouelleil A."/>
            <person name="Alvarado L."/>
            <person name="Chapman S.B."/>
            <person name="Gainer-Dewar J."/>
            <person name="Goldberg J."/>
            <person name="Griggs A."/>
            <person name="Gujja S."/>
            <person name="Hansen M."/>
            <person name="Howarth C."/>
            <person name="Imamovic A."/>
            <person name="Ireland A."/>
            <person name="Larimer J."/>
            <person name="McCowan C."/>
            <person name="Murphy C."/>
            <person name="Pearson M."/>
            <person name="Poon T.W."/>
            <person name="Priest M."/>
            <person name="Roberts A."/>
            <person name="Saif S."/>
            <person name="Shea T."/>
            <person name="Sykes S."/>
            <person name="Wortman J."/>
            <person name="Nusbaum C."/>
            <person name="Birren B."/>
        </authorList>
    </citation>
    <scope>NUCLEOTIDE SEQUENCE [LARGE SCALE GENOMIC DNA]</scope>
    <source>
        <strain evidence="4">APO3</strain>
    </source>
</reference>
<evidence type="ECO:0000256" key="1">
    <source>
        <dbReference type="ARBA" id="ARBA00001968"/>
    </source>
</evidence>
<evidence type="ECO:0000259" key="3">
    <source>
        <dbReference type="Pfam" id="PF13359"/>
    </source>
</evidence>
<dbReference type="GeneID" id="20809771"/>
<comment type="cofactor">
    <cofactor evidence="1">
        <name>a divalent metal cation</name>
        <dbReference type="ChEBI" id="CHEBI:60240"/>
    </cofactor>
</comment>
<evidence type="ECO:0000313" key="4">
    <source>
        <dbReference type="EMBL" id="ETV78987.1"/>
    </source>
</evidence>
<dbReference type="InterPro" id="IPR027806">
    <property type="entry name" value="HARBI1_dom"/>
</dbReference>
<dbReference type="Pfam" id="PF13359">
    <property type="entry name" value="DDE_Tnp_4"/>
    <property type="match status" value="1"/>
</dbReference>
<proteinExistence type="predicted"/>
<sequence>MLPMFGRSREQICRVLNHMGNLVCSKWKDHIYCNKRIVRARIAQYARAIHAKGALLSNVWAFPDGTKIETCRISASSSGAGGLNVQKRIYSCHKRMHCLNFQGLTTPDGLRIHFFGPLEGSRHDVPLLRVSQLQEYFEANSDIFDGYFIYGDPAYPIYKWIISGLQGNNLDEAKELFNAAMCRVRQGVEWNFGRMKTLWGFTTYKMQQNIEVISPSQRN</sequence>
<name>W4GH34_APHAT</name>
<gene>
    <name evidence="4" type="ORF">H257_07775</name>
</gene>
<organism evidence="4">
    <name type="scientific">Aphanomyces astaci</name>
    <name type="common">Crayfish plague agent</name>
    <dbReference type="NCBI Taxonomy" id="112090"/>
    <lineage>
        <taxon>Eukaryota</taxon>
        <taxon>Sar</taxon>
        <taxon>Stramenopiles</taxon>
        <taxon>Oomycota</taxon>
        <taxon>Saprolegniomycetes</taxon>
        <taxon>Saprolegniales</taxon>
        <taxon>Verrucalvaceae</taxon>
        <taxon>Aphanomyces</taxon>
    </lineage>
</organism>
<accession>W4GH34</accession>
<keyword evidence="2" id="KW-0479">Metal-binding</keyword>
<dbReference type="OrthoDB" id="127845at2759"/>
<protein>
    <recommendedName>
        <fullName evidence="3">DDE Tnp4 domain-containing protein</fullName>
    </recommendedName>
</protein>
<feature type="domain" description="DDE Tnp4" evidence="3">
    <location>
        <begin position="84"/>
        <end position="209"/>
    </location>
</feature>
<dbReference type="AlphaFoldDB" id="W4GH34"/>